<dbReference type="EMBL" id="CP020880">
    <property type="protein sequence ID" value="ART76085.1"/>
    <property type="molecule type" value="Genomic_DNA"/>
</dbReference>
<keyword evidence="3" id="KW-1185">Reference proteome</keyword>
<evidence type="ECO:0000313" key="3">
    <source>
        <dbReference type="Proteomes" id="UP000195573"/>
    </source>
</evidence>
<reference evidence="2 4" key="2">
    <citation type="submission" date="2019-08" db="EMBL/GenBank/DDBJ databases">
        <title>Bacillus genomes from the desert of Cuatro Cienegas, Coahuila.</title>
        <authorList>
            <person name="Olmedo-Alvarez G."/>
        </authorList>
    </citation>
    <scope>NUCLEOTIDE SEQUENCE [LARGE SCALE GENOMIC DNA]</scope>
    <source>
        <strain evidence="2 4">CH98b_3T</strain>
    </source>
</reference>
<dbReference type="Proteomes" id="UP000324517">
    <property type="component" value="Unassembled WGS sequence"/>
</dbReference>
<evidence type="ECO:0000313" key="4">
    <source>
        <dbReference type="Proteomes" id="UP000324517"/>
    </source>
</evidence>
<name>A0A1Y0CMG6_9BACI</name>
<dbReference type="GeneID" id="96738476"/>
<evidence type="ECO:0000313" key="1">
    <source>
        <dbReference type="EMBL" id="ART76085.1"/>
    </source>
</evidence>
<sequence>MKKWIVSVVVMVVLLSSMYLTKPTEDMYADWLLGVVIEKAGANQPLQETTLKIFGKKMIENNSEYNDFVFFTIHKTQFKGKEMKFIGVYNSFVPIMKEK</sequence>
<dbReference type="OrthoDB" id="2878657at2"/>
<reference evidence="1 3" key="1">
    <citation type="submission" date="2017-04" db="EMBL/GenBank/DDBJ databases">
        <title>Complete Genome Sequence of the Bacillus horikoshii 20a strain from Cuatro Cienegas, Coahuila, Mexico.</title>
        <authorList>
            <person name="Zarza E."/>
            <person name="Alcaraz L.D."/>
            <person name="Aguilar-Salinas B."/>
            <person name="Islas A."/>
            <person name="Olmedo-Alvarez G."/>
        </authorList>
    </citation>
    <scope>NUCLEOTIDE SEQUENCE [LARGE SCALE GENOMIC DNA]</scope>
    <source>
        <strain evidence="1 3">20a</strain>
    </source>
</reference>
<organism evidence="2 4">
    <name type="scientific">Sutcliffiella horikoshii</name>
    <dbReference type="NCBI Taxonomy" id="79883"/>
    <lineage>
        <taxon>Bacteria</taxon>
        <taxon>Bacillati</taxon>
        <taxon>Bacillota</taxon>
        <taxon>Bacilli</taxon>
        <taxon>Bacillales</taxon>
        <taxon>Bacillaceae</taxon>
        <taxon>Sutcliffiella</taxon>
    </lineage>
</organism>
<dbReference type="AlphaFoldDB" id="A0A1Y0CMG6"/>
<evidence type="ECO:0008006" key="5">
    <source>
        <dbReference type="Google" id="ProtNLM"/>
    </source>
</evidence>
<dbReference type="Proteomes" id="UP000195573">
    <property type="component" value="Chromosome"/>
</dbReference>
<accession>A0A1Y0CMG6</accession>
<evidence type="ECO:0000313" key="2">
    <source>
        <dbReference type="EMBL" id="TYS68640.1"/>
    </source>
</evidence>
<dbReference type="RefSeq" id="WP_010192552.1">
    <property type="nucleotide sequence ID" value="NZ_CP020880.1"/>
</dbReference>
<gene>
    <name evidence="1" type="ORF">B4U37_08570</name>
    <name evidence="2" type="ORF">FZC75_18280</name>
</gene>
<protein>
    <recommendedName>
        <fullName evidence="5">DUF4359 domain-containing protein</fullName>
    </recommendedName>
</protein>
<dbReference type="EMBL" id="VTET01000010">
    <property type="protein sequence ID" value="TYS68640.1"/>
    <property type="molecule type" value="Genomic_DNA"/>
</dbReference>
<dbReference type="KEGG" id="bhk:B4U37_08570"/>
<proteinExistence type="predicted"/>